<evidence type="ECO:0000256" key="3">
    <source>
        <dbReference type="ARBA" id="ARBA00023125"/>
    </source>
</evidence>
<evidence type="ECO:0000313" key="6">
    <source>
        <dbReference type="EMBL" id="SFK47182.1"/>
    </source>
</evidence>
<dbReference type="InterPro" id="IPR028082">
    <property type="entry name" value="Peripla_BP_I"/>
</dbReference>
<evidence type="ECO:0000256" key="2">
    <source>
        <dbReference type="ARBA" id="ARBA00023015"/>
    </source>
</evidence>
<dbReference type="SUPFAM" id="SSF47413">
    <property type="entry name" value="lambda repressor-like DNA-binding domains"/>
    <property type="match status" value="1"/>
</dbReference>
<evidence type="ECO:0000256" key="1">
    <source>
        <dbReference type="ARBA" id="ARBA00022491"/>
    </source>
</evidence>
<dbReference type="Gene3D" id="3.40.50.2300">
    <property type="match status" value="2"/>
</dbReference>
<dbReference type="InterPro" id="IPR000843">
    <property type="entry name" value="HTH_LacI"/>
</dbReference>
<dbReference type="Pfam" id="PF00356">
    <property type="entry name" value="LacI"/>
    <property type="match status" value="1"/>
</dbReference>
<keyword evidence="2" id="KW-0805">Transcription regulation</keyword>
<organism evidence="6 7">
    <name type="scientific">Pseudovibrio ascidiaceicola</name>
    <dbReference type="NCBI Taxonomy" id="285279"/>
    <lineage>
        <taxon>Bacteria</taxon>
        <taxon>Pseudomonadati</taxon>
        <taxon>Pseudomonadota</taxon>
        <taxon>Alphaproteobacteria</taxon>
        <taxon>Hyphomicrobiales</taxon>
        <taxon>Stappiaceae</taxon>
        <taxon>Pseudovibrio</taxon>
    </lineage>
</organism>
<dbReference type="SMART" id="SM00354">
    <property type="entry name" value="HTH_LACI"/>
    <property type="match status" value="1"/>
</dbReference>
<name>A0A1I3ZSU1_9HYPH</name>
<dbReference type="EMBL" id="FOSK01000005">
    <property type="protein sequence ID" value="SFK47182.1"/>
    <property type="molecule type" value="Genomic_DNA"/>
</dbReference>
<dbReference type="PANTHER" id="PTHR30146:SF148">
    <property type="entry name" value="HTH-TYPE TRANSCRIPTIONAL REPRESSOR PURR-RELATED"/>
    <property type="match status" value="1"/>
</dbReference>
<protein>
    <submittedName>
        <fullName evidence="6">Transcriptional regulator, LacI family</fullName>
    </submittedName>
</protein>
<dbReference type="InterPro" id="IPR010982">
    <property type="entry name" value="Lambda_DNA-bd_dom_sf"/>
</dbReference>
<sequence length="342" mass="37411">MTDIRRVAEVAGVSTATVSRVVNNTGPVNAKTREKVQQAILELDYRPNKLASSLRQKETRIVGILQTDHSTHFSSIFADAAEDTLFNHGFTTIMSNTYGERAMEKEQIEFLLDMRVGGILLRPFKDTSHIPSLIHRLEKANVACVLVESYPVDPLQFHANLNNVQGGHIAIQHLLELGHRSIGMLLPFEPWHTEGPHDLRLAAVQRAIAKFPEPVELHIRRDNAKDQVAFGFEATRALLKASPGIKAIFGTTDLLAAGALHAAQEMNLSVPSDLSIIGYDDSYVASSMHPRLTTVSQPIDALGEATGKLLLSAIEDPTIPPRSISISNILKVRDSSGPARTS</sequence>
<dbReference type="PANTHER" id="PTHR30146">
    <property type="entry name" value="LACI-RELATED TRANSCRIPTIONAL REPRESSOR"/>
    <property type="match status" value="1"/>
</dbReference>
<keyword evidence="7" id="KW-1185">Reference proteome</keyword>
<reference evidence="6 7" key="1">
    <citation type="submission" date="2016-10" db="EMBL/GenBank/DDBJ databases">
        <authorList>
            <person name="Varghese N."/>
            <person name="Submissions S."/>
        </authorList>
    </citation>
    <scope>NUCLEOTIDE SEQUENCE [LARGE SCALE GENOMIC DNA]</scope>
    <source>
        <strain evidence="6 7">DSM 16392</strain>
    </source>
</reference>
<proteinExistence type="predicted"/>
<dbReference type="Pfam" id="PF13377">
    <property type="entry name" value="Peripla_BP_3"/>
    <property type="match status" value="1"/>
</dbReference>
<gene>
    <name evidence="6" type="ORF">SAMN04488518_105263</name>
</gene>
<feature type="domain" description="HTH lacI-type" evidence="5">
    <location>
        <begin position="1"/>
        <end position="56"/>
    </location>
</feature>
<dbReference type="CDD" id="cd01392">
    <property type="entry name" value="HTH_LacI"/>
    <property type="match status" value="1"/>
</dbReference>
<evidence type="ECO:0000256" key="4">
    <source>
        <dbReference type="ARBA" id="ARBA00023163"/>
    </source>
</evidence>
<evidence type="ECO:0000259" key="5">
    <source>
        <dbReference type="PROSITE" id="PS50932"/>
    </source>
</evidence>
<keyword evidence="3" id="KW-0238">DNA-binding</keyword>
<evidence type="ECO:0000313" key="7">
    <source>
        <dbReference type="Proteomes" id="UP000199598"/>
    </source>
</evidence>
<keyword evidence="4" id="KW-0804">Transcription</keyword>
<dbReference type="RefSeq" id="WP_093519577.1">
    <property type="nucleotide sequence ID" value="NZ_FOSK01000005.1"/>
</dbReference>
<dbReference type="SUPFAM" id="SSF53822">
    <property type="entry name" value="Periplasmic binding protein-like I"/>
    <property type="match status" value="1"/>
</dbReference>
<dbReference type="Proteomes" id="UP000199598">
    <property type="component" value="Unassembled WGS sequence"/>
</dbReference>
<comment type="caution">
    <text evidence="6">The sequence shown here is derived from an EMBL/GenBank/DDBJ whole genome shotgun (WGS) entry which is preliminary data.</text>
</comment>
<dbReference type="CDD" id="cd06267">
    <property type="entry name" value="PBP1_LacI_sugar_binding-like"/>
    <property type="match status" value="1"/>
</dbReference>
<keyword evidence="1" id="KW-0678">Repressor</keyword>
<accession>A0A1I3ZSU1</accession>
<dbReference type="PROSITE" id="PS50932">
    <property type="entry name" value="HTH_LACI_2"/>
    <property type="match status" value="1"/>
</dbReference>
<dbReference type="Gene3D" id="1.10.260.40">
    <property type="entry name" value="lambda repressor-like DNA-binding domains"/>
    <property type="match status" value="1"/>
</dbReference>
<dbReference type="InterPro" id="IPR046335">
    <property type="entry name" value="LacI/GalR-like_sensor"/>
</dbReference>